<gene>
    <name evidence="11" type="ORF">DFR34_10347</name>
</gene>
<evidence type="ECO:0000313" key="12">
    <source>
        <dbReference type="Proteomes" id="UP000247555"/>
    </source>
</evidence>
<comment type="subunit">
    <text evidence="9">The complex comprises the extracytoplasmic solute receptor protein and the two transmembrane proteins.</text>
</comment>
<dbReference type="RefSeq" id="WP_245906803.1">
    <property type="nucleotide sequence ID" value="NZ_QJKI01000003.1"/>
</dbReference>
<evidence type="ECO:0000256" key="1">
    <source>
        <dbReference type="ARBA" id="ARBA00004429"/>
    </source>
</evidence>
<dbReference type="AlphaFoldDB" id="A0A318KYI6"/>
<dbReference type="GO" id="GO:0022857">
    <property type="term" value="F:transmembrane transporter activity"/>
    <property type="evidence" value="ECO:0007669"/>
    <property type="project" value="UniProtKB-UniRule"/>
</dbReference>
<comment type="subcellular location">
    <subcellularLocation>
        <location evidence="1 9">Cell inner membrane</location>
        <topology evidence="1 9">Multi-pass membrane protein</topology>
    </subcellularLocation>
</comment>
<keyword evidence="5 9" id="KW-0812">Transmembrane</keyword>
<proteinExistence type="inferred from homology"/>
<dbReference type="InterPro" id="IPR055348">
    <property type="entry name" value="DctQ"/>
</dbReference>
<evidence type="ECO:0000256" key="6">
    <source>
        <dbReference type="ARBA" id="ARBA00022989"/>
    </source>
</evidence>
<evidence type="ECO:0000256" key="5">
    <source>
        <dbReference type="ARBA" id="ARBA00022692"/>
    </source>
</evidence>
<feature type="domain" description="Tripartite ATP-independent periplasmic transporters DctQ component" evidence="10">
    <location>
        <begin position="30"/>
        <end position="161"/>
    </location>
</feature>
<evidence type="ECO:0000256" key="9">
    <source>
        <dbReference type="RuleBase" id="RU369079"/>
    </source>
</evidence>
<keyword evidence="6 9" id="KW-1133">Transmembrane helix</keyword>
<dbReference type="EMBL" id="QJKI01000003">
    <property type="protein sequence ID" value="PXX80706.1"/>
    <property type="molecule type" value="Genomic_DNA"/>
</dbReference>
<dbReference type="Pfam" id="PF04290">
    <property type="entry name" value="DctQ"/>
    <property type="match status" value="1"/>
</dbReference>
<feature type="transmembrane region" description="Helical" evidence="9">
    <location>
        <begin position="56"/>
        <end position="72"/>
    </location>
</feature>
<dbReference type="GO" id="GO:0005886">
    <property type="term" value="C:plasma membrane"/>
    <property type="evidence" value="ECO:0007669"/>
    <property type="project" value="UniProtKB-SubCell"/>
</dbReference>
<protein>
    <recommendedName>
        <fullName evidence="9">TRAP transporter small permease protein</fullName>
    </recommendedName>
</protein>
<keyword evidence="4 9" id="KW-0997">Cell inner membrane</keyword>
<accession>A0A318KYI6</accession>
<keyword evidence="3" id="KW-1003">Cell membrane</keyword>
<evidence type="ECO:0000313" key="11">
    <source>
        <dbReference type="EMBL" id="PXX80706.1"/>
    </source>
</evidence>
<evidence type="ECO:0000256" key="4">
    <source>
        <dbReference type="ARBA" id="ARBA00022519"/>
    </source>
</evidence>
<dbReference type="PANTHER" id="PTHR35011">
    <property type="entry name" value="2,3-DIKETO-L-GULONATE TRAP TRANSPORTER SMALL PERMEASE PROTEIN YIAM"/>
    <property type="match status" value="1"/>
</dbReference>
<organism evidence="11 12">
    <name type="scientific">Rivihabitans pingtungensis</name>
    <dbReference type="NCBI Taxonomy" id="1054498"/>
    <lineage>
        <taxon>Bacteria</taxon>
        <taxon>Pseudomonadati</taxon>
        <taxon>Pseudomonadota</taxon>
        <taxon>Betaproteobacteria</taxon>
        <taxon>Neisseriales</taxon>
        <taxon>Aquaspirillaceae</taxon>
        <taxon>Rivihabitans</taxon>
    </lineage>
</organism>
<feature type="transmembrane region" description="Helical" evidence="9">
    <location>
        <begin position="25"/>
        <end position="44"/>
    </location>
</feature>
<comment type="function">
    <text evidence="9">Part of the tripartite ATP-independent periplasmic (TRAP) transport system.</text>
</comment>
<dbReference type="PANTHER" id="PTHR35011:SF4">
    <property type="entry name" value="SLL1102 PROTEIN"/>
    <property type="match status" value="1"/>
</dbReference>
<keyword evidence="7 9" id="KW-0472">Membrane</keyword>
<keyword evidence="2 9" id="KW-0813">Transport</keyword>
<name>A0A318KYI6_9NEIS</name>
<comment type="caution">
    <text evidence="11">The sequence shown here is derived from an EMBL/GenBank/DDBJ whole genome shotgun (WGS) entry which is preliminary data.</text>
</comment>
<evidence type="ECO:0000256" key="7">
    <source>
        <dbReference type="ARBA" id="ARBA00023136"/>
    </source>
</evidence>
<evidence type="ECO:0000256" key="3">
    <source>
        <dbReference type="ARBA" id="ARBA00022475"/>
    </source>
</evidence>
<evidence type="ECO:0000256" key="8">
    <source>
        <dbReference type="ARBA" id="ARBA00038436"/>
    </source>
</evidence>
<reference evidence="11 12" key="1">
    <citation type="submission" date="2018-05" db="EMBL/GenBank/DDBJ databases">
        <title>Genomic Encyclopedia of Type Strains, Phase IV (KMG-IV): sequencing the most valuable type-strain genomes for metagenomic binning, comparative biology and taxonomic classification.</title>
        <authorList>
            <person name="Goeker M."/>
        </authorList>
    </citation>
    <scope>NUCLEOTIDE SEQUENCE [LARGE SCALE GENOMIC DNA]</scope>
    <source>
        <strain evidence="11 12">DSM 29661</strain>
    </source>
</reference>
<feature type="transmembrane region" description="Helical" evidence="9">
    <location>
        <begin position="135"/>
        <end position="152"/>
    </location>
</feature>
<dbReference type="Proteomes" id="UP000247555">
    <property type="component" value="Unassembled WGS sequence"/>
</dbReference>
<evidence type="ECO:0000259" key="10">
    <source>
        <dbReference type="Pfam" id="PF04290"/>
    </source>
</evidence>
<sequence length="207" mass="22849">MIDAALKLSRVIDAVNDRIGRWSMWLILAMTLLSAGNAVIRKAFDYSSNALLEAQWYMFSAVFLLCAGHALLHNEHIRIDLLSSRYDPRTRAWMELLGTLVFLFPVVGLVLWLGVPYFLNSLRAGDVSANPGGLILWPAKMLLPLGFALLWLQGLSQAIKQIGFLCGASPDPAHKGEEISAEQALIDELRRREQAEAAALQKGAQHG</sequence>
<comment type="similarity">
    <text evidence="8 9">Belongs to the TRAP transporter small permease family.</text>
</comment>
<feature type="transmembrane region" description="Helical" evidence="9">
    <location>
        <begin position="93"/>
        <end position="115"/>
    </location>
</feature>
<evidence type="ECO:0000256" key="2">
    <source>
        <dbReference type="ARBA" id="ARBA00022448"/>
    </source>
</evidence>
<keyword evidence="12" id="KW-1185">Reference proteome</keyword>
<dbReference type="InterPro" id="IPR007387">
    <property type="entry name" value="TRAP_DctQ"/>
</dbReference>